<evidence type="ECO:0000313" key="9">
    <source>
        <dbReference type="Proteomes" id="UP001596504"/>
    </source>
</evidence>
<evidence type="ECO:0000256" key="3">
    <source>
        <dbReference type="ARBA" id="ARBA00022630"/>
    </source>
</evidence>
<organism evidence="8 9">
    <name type="scientific">Saccharopolyspora griseoalba</name>
    <dbReference type="NCBI Taxonomy" id="1431848"/>
    <lineage>
        <taxon>Bacteria</taxon>
        <taxon>Bacillati</taxon>
        <taxon>Actinomycetota</taxon>
        <taxon>Actinomycetes</taxon>
        <taxon>Pseudonocardiales</taxon>
        <taxon>Pseudonocardiaceae</taxon>
        <taxon>Saccharopolyspora</taxon>
    </lineage>
</organism>
<gene>
    <name evidence="8" type="ORF">ACFQRI_00135</name>
</gene>
<dbReference type="Proteomes" id="UP001596504">
    <property type="component" value="Unassembled WGS sequence"/>
</dbReference>
<dbReference type="PANTHER" id="PTHR43884">
    <property type="entry name" value="ACYL-COA DEHYDROGENASE"/>
    <property type="match status" value="1"/>
</dbReference>
<dbReference type="SUPFAM" id="SSF47203">
    <property type="entry name" value="Acyl-CoA dehydrogenase C-terminal domain-like"/>
    <property type="match status" value="1"/>
</dbReference>
<dbReference type="InterPro" id="IPR009100">
    <property type="entry name" value="AcylCoA_DH/oxidase_NM_dom_sf"/>
</dbReference>
<evidence type="ECO:0000256" key="4">
    <source>
        <dbReference type="ARBA" id="ARBA00022827"/>
    </source>
</evidence>
<dbReference type="Gene3D" id="1.20.140.10">
    <property type="entry name" value="Butyryl-CoA Dehydrogenase, subunit A, domain 3"/>
    <property type="match status" value="1"/>
</dbReference>
<keyword evidence="3" id="KW-0285">Flavoprotein</keyword>
<evidence type="ECO:0000313" key="8">
    <source>
        <dbReference type="EMBL" id="MFC7339799.1"/>
    </source>
</evidence>
<dbReference type="Gene3D" id="1.10.540.10">
    <property type="entry name" value="Acyl-CoA dehydrogenase/oxidase, N-terminal domain"/>
    <property type="match status" value="1"/>
</dbReference>
<dbReference type="RefSeq" id="WP_380662658.1">
    <property type="nucleotide sequence ID" value="NZ_JBHTCJ010000001.1"/>
</dbReference>
<evidence type="ECO:0000259" key="7">
    <source>
        <dbReference type="Pfam" id="PF02771"/>
    </source>
</evidence>
<feature type="domain" description="Acyl-CoA dehydrogenase/oxidase C-terminal" evidence="6">
    <location>
        <begin position="183"/>
        <end position="320"/>
    </location>
</feature>
<proteinExistence type="inferred from homology"/>
<keyword evidence="4" id="KW-0274">FAD</keyword>
<accession>A0ABW2LEJ4</accession>
<dbReference type="Pfam" id="PF02771">
    <property type="entry name" value="Acyl-CoA_dh_N"/>
    <property type="match status" value="1"/>
</dbReference>
<reference evidence="9" key="1">
    <citation type="journal article" date="2019" name="Int. J. Syst. Evol. Microbiol.">
        <title>The Global Catalogue of Microorganisms (GCM) 10K type strain sequencing project: providing services to taxonomists for standard genome sequencing and annotation.</title>
        <authorList>
            <consortium name="The Broad Institute Genomics Platform"/>
            <consortium name="The Broad Institute Genome Sequencing Center for Infectious Disease"/>
            <person name="Wu L."/>
            <person name="Ma J."/>
        </authorList>
    </citation>
    <scope>NUCLEOTIDE SEQUENCE [LARGE SCALE GENOMIC DNA]</scope>
    <source>
        <strain evidence="9">WLHS5</strain>
    </source>
</reference>
<keyword evidence="5" id="KW-0560">Oxidoreductase</keyword>
<evidence type="ECO:0000256" key="1">
    <source>
        <dbReference type="ARBA" id="ARBA00001974"/>
    </source>
</evidence>
<evidence type="ECO:0000259" key="6">
    <source>
        <dbReference type="Pfam" id="PF00441"/>
    </source>
</evidence>
<sequence>MKFSLDEEQRAFASALDEMLSDADVPAVVRAWTSGETNGALELWERLAELGALGLSVPETDGGAGATPVDLVVAAGSLGWHCVPGPWIESVAVAPVLLAGARNGELLGEIAKGTARVSIAAPPVTPYALDAATATHVLLAGDDGLAAAAPGPGRGSVDPSRTLHPVTGTGAPTPLPDGTLDAALDLGALACAAALVGAADRMLASATEHAGQRHQFGRAIGEHQAVKHQLADVKVGLDFARPLVLGAAREIAAGSPTARRTVSAAKVAASTAAHRAARTALQVHGAIGYTRESDLSTCLLRTRALIGAWGTPAHHRARVLDELAAA</sequence>
<dbReference type="SUPFAM" id="SSF56645">
    <property type="entry name" value="Acyl-CoA dehydrogenase NM domain-like"/>
    <property type="match status" value="1"/>
</dbReference>
<dbReference type="InterPro" id="IPR013786">
    <property type="entry name" value="AcylCoA_DH/ox_N"/>
</dbReference>
<evidence type="ECO:0000256" key="2">
    <source>
        <dbReference type="ARBA" id="ARBA00009347"/>
    </source>
</evidence>
<comment type="caution">
    <text evidence="8">The sequence shown here is derived from an EMBL/GenBank/DDBJ whole genome shotgun (WGS) entry which is preliminary data.</text>
</comment>
<dbReference type="InterPro" id="IPR009075">
    <property type="entry name" value="AcylCo_DH/oxidase_C"/>
</dbReference>
<name>A0ABW2LEJ4_9PSEU</name>
<comment type="similarity">
    <text evidence="2">Belongs to the acyl-CoA dehydrogenase family.</text>
</comment>
<dbReference type="PANTHER" id="PTHR43884:SF20">
    <property type="entry name" value="ACYL-COA DEHYDROGENASE FADE28"/>
    <property type="match status" value="1"/>
</dbReference>
<protein>
    <submittedName>
        <fullName evidence="8">Acyl-CoA dehydrogenase family protein</fullName>
    </submittedName>
</protein>
<keyword evidence="9" id="KW-1185">Reference proteome</keyword>
<dbReference type="InterPro" id="IPR036250">
    <property type="entry name" value="AcylCo_DH-like_C"/>
</dbReference>
<evidence type="ECO:0000256" key="5">
    <source>
        <dbReference type="ARBA" id="ARBA00023002"/>
    </source>
</evidence>
<dbReference type="InterPro" id="IPR037069">
    <property type="entry name" value="AcylCoA_DH/ox_N_sf"/>
</dbReference>
<dbReference type="Pfam" id="PF00441">
    <property type="entry name" value="Acyl-CoA_dh_1"/>
    <property type="match status" value="1"/>
</dbReference>
<feature type="domain" description="Acyl-CoA dehydrogenase/oxidase N-terminal" evidence="7">
    <location>
        <begin position="7"/>
        <end position="98"/>
    </location>
</feature>
<comment type="cofactor">
    <cofactor evidence="1">
        <name>FAD</name>
        <dbReference type="ChEBI" id="CHEBI:57692"/>
    </cofactor>
</comment>
<dbReference type="EMBL" id="JBHTCJ010000001">
    <property type="protein sequence ID" value="MFC7339799.1"/>
    <property type="molecule type" value="Genomic_DNA"/>
</dbReference>